<sequence>MWEPVALPFQSSHHLPTPLPTINEIRACTNVLWEARGSKVVAVNNNIVVKYGVRVETWEGQALIYLEQCVPEVLAPRLYAMHCESDERFLVMQRIHGVPLNSLWSSLAPSEKDDIITKLQQVFDAMRKAECPWPDFFGGLDGGPLPHYLFYSQRGDDHEGFLGPFSNESAFVTGLVENYRALIEKKQTSRL</sequence>
<organism evidence="1 2">
    <name type="scientific">Aspergillus welwitschiae</name>
    <dbReference type="NCBI Taxonomy" id="1341132"/>
    <lineage>
        <taxon>Eukaryota</taxon>
        <taxon>Fungi</taxon>
        <taxon>Dikarya</taxon>
        <taxon>Ascomycota</taxon>
        <taxon>Pezizomycotina</taxon>
        <taxon>Eurotiomycetes</taxon>
        <taxon>Eurotiomycetidae</taxon>
        <taxon>Eurotiales</taxon>
        <taxon>Aspergillaceae</taxon>
        <taxon>Aspergillus</taxon>
        <taxon>Aspergillus subgen. Circumdati</taxon>
    </lineage>
</organism>
<reference evidence="1 2" key="1">
    <citation type="submission" date="2018-07" db="EMBL/GenBank/DDBJ databases">
        <title>The genomes of Aspergillus section Nigri reveals drivers in fungal speciation.</title>
        <authorList>
            <consortium name="DOE Joint Genome Institute"/>
            <person name="Vesth T.C."/>
            <person name="Nybo J."/>
            <person name="Theobald S."/>
            <person name="Brandl J."/>
            <person name="Frisvad J.C."/>
            <person name="Nielsen K.F."/>
            <person name="Lyhne E.K."/>
            <person name="Kogle M.E."/>
            <person name="Kuo A."/>
            <person name="Riley R."/>
            <person name="Clum A."/>
            <person name="Nolan M."/>
            <person name="Lipzen A."/>
            <person name="Salamov A."/>
            <person name="Henrissat B."/>
            <person name="Wiebenga A."/>
            <person name="De vries R.P."/>
            <person name="Grigoriev I.V."/>
            <person name="Mortensen U.H."/>
            <person name="Andersen M.R."/>
            <person name="Baker S.E."/>
        </authorList>
    </citation>
    <scope>NUCLEOTIDE SEQUENCE [LARGE SCALE GENOMIC DNA]</scope>
    <source>
        <strain evidence="1 2">CBS 139.54b</strain>
    </source>
</reference>
<evidence type="ECO:0000313" key="1">
    <source>
        <dbReference type="EMBL" id="RDH31290.1"/>
    </source>
</evidence>
<protein>
    <recommendedName>
        <fullName evidence="3">Aminoglycoside phosphotransferase domain-containing protein</fullName>
    </recommendedName>
</protein>
<keyword evidence="2" id="KW-1185">Reference proteome</keyword>
<dbReference type="RefSeq" id="XP_026624312.1">
    <property type="nucleotide sequence ID" value="XM_026766963.1"/>
</dbReference>
<evidence type="ECO:0008006" key="3">
    <source>
        <dbReference type="Google" id="ProtNLM"/>
    </source>
</evidence>
<accession>A0A3F3PWF6</accession>
<gene>
    <name evidence="1" type="ORF">BDQ94DRAFT_147128</name>
</gene>
<dbReference type="EMBL" id="KZ852055">
    <property type="protein sequence ID" value="RDH31290.1"/>
    <property type="molecule type" value="Genomic_DNA"/>
</dbReference>
<dbReference type="SUPFAM" id="SSF56112">
    <property type="entry name" value="Protein kinase-like (PK-like)"/>
    <property type="match status" value="1"/>
</dbReference>
<dbReference type="STRING" id="1341132.A0A3F3PWF6"/>
<proteinExistence type="predicted"/>
<dbReference type="InterPro" id="IPR011009">
    <property type="entry name" value="Kinase-like_dom_sf"/>
</dbReference>
<name>A0A3F3PWF6_9EURO</name>
<dbReference type="AlphaFoldDB" id="A0A3F3PWF6"/>
<dbReference type="GeneID" id="38135319"/>
<evidence type="ECO:0000313" key="2">
    <source>
        <dbReference type="Proteomes" id="UP000253729"/>
    </source>
</evidence>
<dbReference type="Proteomes" id="UP000253729">
    <property type="component" value="Unassembled WGS sequence"/>
</dbReference>